<evidence type="ECO:0000256" key="3">
    <source>
        <dbReference type="ARBA" id="ARBA00021096"/>
    </source>
</evidence>
<dbReference type="PANTHER" id="PTHR42829:SF2">
    <property type="entry name" value="NADH-UBIQUINONE OXIDOREDUCTASE CHAIN 5"/>
    <property type="match status" value="1"/>
</dbReference>
<evidence type="ECO:0000256" key="1">
    <source>
        <dbReference type="ARBA" id="ARBA00004448"/>
    </source>
</evidence>
<comment type="catalytic activity">
    <reaction evidence="15 16">
        <text>a ubiquinone + NADH + 5 H(+)(in) = a ubiquinol + NAD(+) + 4 H(+)(out)</text>
        <dbReference type="Rhea" id="RHEA:29091"/>
        <dbReference type="Rhea" id="RHEA-COMP:9565"/>
        <dbReference type="Rhea" id="RHEA-COMP:9566"/>
        <dbReference type="ChEBI" id="CHEBI:15378"/>
        <dbReference type="ChEBI" id="CHEBI:16389"/>
        <dbReference type="ChEBI" id="CHEBI:17976"/>
        <dbReference type="ChEBI" id="CHEBI:57540"/>
        <dbReference type="ChEBI" id="CHEBI:57945"/>
        <dbReference type="EC" id="7.1.1.2"/>
    </reaction>
</comment>
<evidence type="ECO:0000256" key="12">
    <source>
        <dbReference type="ARBA" id="ARBA00023075"/>
    </source>
</evidence>
<evidence type="ECO:0000259" key="19">
    <source>
        <dbReference type="Pfam" id="PF06455"/>
    </source>
</evidence>
<dbReference type="PRINTS" id="PR01434">
    <property type="entry name" value="NADHDHGNASE5"/>
</dbReference>
<dbReference type="AlphaFoldDB" id="K9JX06"/>
<keyword evidence="4 16" id="KW-0813">Transport</keyword>
<feature type="domain" description="NADH:quinone oxidoreductase/Mrp antiporter transmembrane" evidence="17">
    <location>
        <begin position="126"/>
        <end position="409"/>
    </location>
</feature>
<evidence type="ECO:0000256" key="10">
    <source>
        <dbReference type="ARBA" id="ARBA00022989"/>
    </source>
</evidence>
<dbReference type="InterPro" id="IPR018393">
    <property type="entry name" value="NADHpl_OxRdtase_5_subgr"/>
</dbReference>
<dbReference type="Pfam" id="PF06455">
    <property type="entry name" value="NADH5_C"/>
    <property type="match status" value="1"/>
</dbReference>
<name>K9JX06_9SAUR</name>
<keyword evidence="13 16" id="KW-0496">Mitochondrion</keyword>
<feature type="transmembrane region" description="Helical" evidence="16">
    <location>
        <begin position="109"/>
        <end position="126"/>
    </location>
</feature>
<feature type="transmembrane region" description="Helical" evidence="16">
    <location>
        <begin position="578"/>
        <end position="594"/>
    </location>
</feature>
<evidence type="ECO:0000256" key="9">
    <source>
        <dbReference type="ARBA" id="ARBA00022982"/>
    </source>
</evidence>
<reference evidence="20" key="1">
    <citation type="submission" date="2011-01" db="EMBL/GenBank/DDBJ databases">
        <title>Squamate phylogeny based on mitochondrial genomes, refusing the sister relationship of Phyllodactylidae to Gekkonidae.</title>
        <authorList>
            <person name="Yan J."/>
            <person name="Tian C."/>
            <person name="Zhou J."/>
            <person name="Bauer A.M."/>
            <person name="Zhou K."/>
        </authorList>
    </citation>
    <scope>NUCLEOTIDE SEQUENCE</scope>
    <source>
        <strain evidence="20">WZC-01</strain>
    </source>
</reference>
<evidence type="ECO:0000256" key="5">
    <source>
        <dbReference type="ARBA" id="ARBA00022660"/>
    </source>
</evidence>
<feature type="transmembrane region" description="Helical" evidence="16">
    <location>
        <begin position="77"/>
        <end position="97"/>
    </location>
</feature>
<dbReference type="NCBIfam" id="TIGR01974">
    <property type="entry name" value="NDH_I_L"/>
    <property type="match status" value="1"/>
</dbReference>
<comment type="similarity">
    <text evidence="16">Belongs to the complex I subunit 5 family.</text>
</comment>
<keyword evidence="9" id="KW-0249">Electron transport</keyword>
<comment type="function">
    <text evidence="16">Core subunit of the mitochondrial membrane respiratory chain NADH dehydrogenase (Complex I) which catalyzes electron transfer from NADH through the respiratory chain, using ubiquinone as an electron acceptor. Essential for the catalytic activity and assembly of complex I.</text>
</comment>
<comment type="subcellular location">
    <subcellularLocation>
        <location evidence="1">Mitochondrion inner membrane</location>
        <topology evidence="1">Multi-pass membrane protein</topology>
    </subcellularLocation>
</comment>
<evidence type="ECO:0000256" key="6">
    <source>
        <dbReference type="ARBA" id="ARBA00022692"/>
    </source>
</evidence>
<proteinExistence type="inferred from homology"/>
<dbReference type="InterPro" id="IPR001516">
    <property type="entry name" value="Proton_antipo_N"/>
</dbReference>
<evidence type="ECO:0000313" key="20">
    <source>
        <dbReference type="EMBL" id="ADY86092.1"/>
    </source>
</evidence>
<evidence type="ECO:0000259" key="17">
    <source>
        <dbReference type="Pfam" id="PF00361"/>
    </source>
</evidence>
<evidence type="ECO:0000256" key="4">
    <source>
        <dbReference type="ARBA" id="ARBA00022448"/>
    </source>
</evidence>
<feature type="transmembrane region" description="Helical" evidence="16">
    <location>
        <begin position="262"/>
        <end position="284"/>
    </location>
</feature>
<organism evidence="20">
    <name type="scientific">Phelsuma laticauda</name>
    <name type="common">broad-tailed day gecko</name>
    <dbReference type="NCBI Taxonomy" id="143529"/>
    <lineage>
        <taxon>Eukaryota</taxon>
        <taxon>Metazoa</taxon>
        <taxon>Chordata</taxon>
        <taxon>Craniata</taxon>
        <taxon>Vertebrata</taxon>
        <taxon>Euteleostomi</taxon>
        <taxon>Lepidosauria</taxon>
        <taxon>Squamata</taxon>
        <taxon>Bifurcata</taxon>
        <taxon>Gekkota</taxon>
        <taxon>Gekkonidae</taxon>
        <taxon>Gekkoninae</taxon>
        <taxon>Phelsuma</taxon>
    </lineage>
</organism>
<feature type="transmembrane region" description="Helical" evidence="16">
    <location>
        <begin position="358"/>
        <end position="380"/>
    </location>
</feature>
<evidence type="ECO:0000256" key="2">
    <source>
        <dbReference type="ARBA" id="ARBA00012944"/>
    </source>
</evidence>
<dbReference type="InterPro" id="IPR003945">
    <property type="entry name" value="NU5C-like"/>
</dbReference>
<feature type="domain" description="NADH-Ubiquinone oxidoreductase (complex I) chain 5 N-terminal" evidence="18">
    <location>
        <begin position="61"/>
        <end position="109"/>
    </location>
</feature>
<evidence type="ECO:0000256" key="7">
    <source>
        <dbReference type="ARBA" id="ARBA00022792"/>
    </source>
</evidence>
<accession>K9JX06</accession>
<evidence type="ECO:0000256" key="15">
    <source>
        <dbReference type="ARBA" id="ARBA00049551"/>
    </source>
</evidence>
<dbReference type="GO" id="GO:0005743">
    <property type="term" value="C:mitochondrial inner membrane"/>
    <property type="evidence" value="ECO:0007669"/>
    <property type="project" value="UniProtKB-SubCell"/>
</dbReference>
<feature type="transmembrane region" description="Helical" evidence="16">
    <location>
        <begin position="233"/>
        <end position="250"/>
    </location>
</feature>
<feature type="transmembrane region" description="Helical" evidence="16">
    <location>
        <begin position="444"/>
        <end position="463"/>
    </location>
</feature>
<dbReference type="GO" id="GO:0042773">
    <property type="term" value="P:ATP synthesis coupled electron transport"/>
    <property type="evidence" value="ECO:0007669"/>
    <property type="project" value="InterPro"/>
</dbReference>
<evidence type="ECO:0000256" key="13">
    <source>
        <dbReference type="ARBA" id="ARBA00023128"/>
    </source>
</evidence>
<geneLocation type="mitochondrion" evidence="20"/>
<feature type="transmembrane region" description="Helical" evidence="16">
    <location>
        <begin position="164"/>
        <end position="183"/>
    </location>
</feature>
<keyword evidence="5" id="KW-0679">Respiratory chain</keyword>
<dbReference type="InterPro" id="IPR001750">
    <property type="entry name" value="ND/Mrp_TM"/>
</dbReference>
<keyword evidence="8" id="KW-1278">Translocase</keyword>
<dbReference type="Pfam" id="PF00361">
    <property type="entry name" value="Proton_antipo_M"/>
    <property type="match status" value="1"/>
</dbReference>
<dbReference type="Pfam" id="PF00662">
    <property type="entry name" value="Proton_antipo_N"/>
    <property type="match status" value="1"/>
</dbReference>
<feature type="transmembrane region" description="Helical" evidence="16">
    <location>
        <begin position="392"/>
        <end position="414"/>
    </location>
</feature>
<dbReference type="GO" id="GO:0003954">
    <property type="term" value="F:NADH dehydrogenase activity"/>
    <property type="evidence" value="ECO:0007669"/>
    <property type="project" value="TreeGrafter"/>
</dbReference>
<keyword evidence="7" id="KW-0999">Mitochondrion inner membrane</keyword>
<dbReference type="GO" id="GO:0008137">
    <property type="term" value="F:NADH dehydrogenase (ubiquinone) activity"/>
    <property type="evidence" value="ECO:0007669"/>
    <property type="project" value="UniProtKB-EC"/>
</dbReference>
<dbReference type="InterPro" id="IPR010934">
    <property type="entry name" value="NADH_DH_su5_C"/>
</dbReference>
<dbReference type="GO" id="GO:0015990">
    <property type="term" value="P:electron transport coupled proton transport"/>
    <property type="evidence" value="ECO:0007669"/>
    <property type="project" value="TreeGrafter"/>
</dbReference>
<dbReference type="EMBL" id="HQ896029">
    <property type="protein sequence ID" value="ADY86092.1"/>
    <property type="molecule type" value="Genomic_DNA"/>
</dbReference>
<keyword evidence="11 16" id="KW-0520">NAD</keyword>
<evidence type="ECO:0000256" key="11">
    <source>
        <dbReference type="ARBA" id="ARBA00023027"/>
    </source>
</evidence>
<keyword evidence="12 16" id="KW-0830">Ubiquinone</keyword>
<evidence type="ECO:0000259" key="18">
    <source>
        <dbReference type="Pfam" id="PF00662"/>
    </source>
</evidence>
<keyword evidence="14 16" id="KW-0472">Membrane</keyword>
<feature type="transmembrane region" description="Helical" evidence="16">
    <location>
        <begin position="315"/>
        <end position="337"/>
    </location>
</feature>
<evidence type="ECO:0000256" key="14">
    <source>
        <dbReference type="ARBA" id="ARBA00023136"/>
    </source>
</evidence>
<feature type="transmembrane region" description="Helical" evidence="16">
    <location>
        <begin position="475"/>
        <end position="496"/>
    </location>
</feature>
<sequence length="595" mass="66290">MTNMFHSTLTLLALTLLLILMPFMNQKLIINTFKYSTMISFIPTSIFISQGMETTTTTATWTSTNMALKMSFSFDKYSIMFLPIALFITWAILEFSNWYMATDPDILKFSKYLTLFLTAMLTLTTANNMLQLFIGWEGVGIMSFLLISWWKARNNANTAAMQAVIYNRIGDIGLILFLAWTAMNLNTWEMQPFNMTLPPTLPLCGLILAAMGKSAQFGLHPWLPSAMEGPTPVSALLHSSTMVVAGIFMLTRLYPLMQTNNLILTTCLCLGGLTTVYAALAALTQNDIKKIIAFSTTSQLGLMMLTIGMKQPDLAFMHITTHAFFKAMLFLCAGSIIHALNNEQDIRKMGGLQKTMPITTACMTLGNLALTGTPFLAGFYTKDTIIETMNTSALNAWALLITLLATMLTASYSLRLTFYTQILYPLYPPFNSPKETHSNQTYPIIRLAIGSIVAGLMISTTMLPNTTQIMTMPLTIKLATILVTLVGLLCTWDLIYQTTKFAKPLKPTTITPLNQLAFFNTILHRAIPHINISFASKIPLQLKDQLWYEKLGPMMIFSSTMSASTKISSTHSGSIKKYLMMFSSVLITILLYFTL</sequence>
<evidence type="ECO:0000256" key="16">
    <source>
        <dbReference type="RuleBase" id="RU003404"/>
    </source>
</evidence>
<gene>
    <name evidence="20" type="primary">NADH5</name>
</gene>
<feature type="transmembrane region" description="Helical" evidence="16">
    <location>
        <begin position="195"/>
        <end position="212"/>
    </location>
</feature>
<dbReference type="EC" id="7.1.1.2" evidence="2 16"/>
<keyword evidence="6 16" id="KW-0812">Transmembrane</keyword>
<evidence type="ECO:0000256" key="8">
    <source>
        <dbReference type="ARBA" id="ARBA00022967"/>
    </source>
</evidence>
<dbReference type="PANTHER" id="PTHR42829">
    <property type="entry name" value="NADH-UBIQUINONE OXIDOREDUCTASE CHAIN 5"/>
    <property type="match status" value="1"/>
</dbReference>
<protein>
    <recommendedName>
        <fullName evidence="3 16">NADH-ubiquinone oxidoreductase chain 5</fullName>
        <ecNumber evidence="2 16">7.1.1.2</ecNumber>
    </recommendedName>
</protein>
<feature type="domain" description="NADH dehydrogenase subunit 5 C-terminal" evidence="19">
    <location>
        <begin position="412"/>
        <end position="592"/>
    </location>
</feature>
<keyword evidence="10 16" id="KW-1133">Transmembrane helix</keyword>